<reference evidence="7 8" key="1">
    <citation type="journal article" date="2017" name="G3 (Bethesda)">
        <title>First Draft Genome Sequence of the Pathogenic Fungus Lomentospora prolificans (Formerly Scedosporium prolificans).</title>
        <authorList>
            <person name="Luo R."/>
            <person name="Zimin A."/>
            <person name="Workman R."/>
            <person name="Fan Y."/>
            <person name="Pertea G."/>
            <person name="Grossman N."/>
            <person name="Wear M.P."/>
            <person name="Jia B."/>
            <person name="Miller H."/>
            <person name="Casadevall A."/>
            <person name="Timp W."/>
            <person name="Zhang S.X."/>
            <person name="Salzberg S.L."/>
        </authorList>
    </citation>
    <scope>NUCLEOTIDE SEQUENCE [LARGE SCALE GENOMIC DNA]</scope>
    <source>
        <strain evidence="7 8">JHH-5317</strain>
    </source>
</reference>
<dbReference type="PRINTS" id="PR00420">
    <property type="entry name" value="RNGMNOXGNASE"/>
</dbReference>
<proteinExistence type="predicted"/>
<comment type="caution">
    <text evidence="7">The sequence shown here is derived from an EMBL/GenBank/DDBJ whole genome shotgun (WGS) entry which is preliminary data.</text>
</comment>
<feature type="domain" description="FAD-binding" evidence="6">
    <location>
        <begin position="76"/>
        <end position="115"/>
    </location>
</feature>
<evidence type="ECO:0000256" key="2">
    <source>
        <dbReference type="ARBA" id="ARBA00022630"/>
    </source>
</evidence>
<evidence type="ECO:0000259" key="6">
    <source>
        <dbReference type="Pfam" id="PF01494"/>
    </source>
</evidence>
<organism evidence="7 8">
    <name type="scientific">Lomentospora prolificans</name>
    <dbReference type="NCBI Taxonomy" id="41688"/>
    <lineage>
        <taxon>Eukaryota</taxon>
        <taxon>Fungi</taxon>
        <taxon>Dikarya</taxon>
        <taxon>Ascomycota</taxon>
        <taxon>Pezizomycotina</taxon>
        <taxon>Sordariomycetes</taxon>
        <taxon>Hypocreomycetidae</taxon>
        <taxon>Microascales</taxon>
        <taxon>Microascaceae</taxon>
        <taxon>Lomentospora</taxon>
    </lineage>
</organism>
<gene>
    <name evidence="7" type="ORF">jhhlp_007918</name>
</gene>
<sequence length="173" mass="19243">MHADDPNDMSTWSTFWVKIWKGEPVNLRGQEAIDYMKSNTSGLCEPFRSAIETTPDGSQCNIDEMKYWITVPWNDHSGRVALAGDAAHPMLPYRGQGFQHSIEDVKKYVGALAQLTDPNDIAARERVMSGFGAELVERCSKAVQQSLDEAERSFSLETVSKMLMATKGHGKST</sequence>
<name>A0A2N3N0X9_9PEZI</name>
<dbReference type="Pfam" id="PF01494">
    <property type="entry name" value="FAD_binding_3"/>
    <property type="match status" value="1"/>
</dbReference>
<evidence type="ECO:0000256" key="1">
    <source>
        <dbReference type="ARBA" id="ARBA00001974"/>
    </source>
</evidence>
<evidence type="ECO:0000313" key="8">
    <source>
        <dbReference type="Proteomes" id="UP000233524"/>
    </source>
</evidence>
<dbReference type="InParanoid" id="A0A2N3N0X9"/>
<keyword evidence="4" id="KW-0560">Oxidoreductase</keyword>
<dbReference type="InterPro" id="IPR036188">
    <property type="entry name" value="FAD/NAD-bd_sf"/>
</dbReference>
<evidence type="ECO:0000256" key="3">
    <source>
        <dbReference type="ARBA" id="ARBA00022827"/>
    </source>
</evidence>
<dbReference type="GO" id="GO:0004497">
    <property type="term" value="F:monooxygenase activity"/>
    <property type="evidence" value="ECO:0007669"/>
    <property type="project" value="UniProtKB-KW"/>
</dbReference>
<dbReference type="AlphaFoldDB" id="A0A2N3N0X9"/>
<dbReference type="Gene3D" id="3.50.50.60">
    <property type="entry name" value="FAD/NAD(P)-binding domain"/>
    <property type="match status" value="1"/>
</dbReference>
<dbReference type="PANTHER" id="PTHR47178:SF3">
    <property type="entry name" value="FAD-BINDING DOMAIN-CONTAINING PROTEIN"/>
    <property type="match status" value="1"/>
</dbReference>
<evidence type="ECO:0000256" key="5">
    <source>
        <dbReference type="ARBA" id="ARBA00023033"/>
    </source>
</evidence>
<keyword evidence="3" id="KW-0274">FAD</keyword>
<keyword evidence="2" id="KW-0285">Flavoprotein</keyword>
<dbReference type="VEuPathDB" id="FungiDB:jhhlp_007918"/>
<dbReference type="SUPFAM" id="SSF51905">
    <property type="entry name" value="FAD/NAD(P)-binding domain"/>
    <property type="match status" value="1"/>
</dbReference>
<dbReference type="Proteomes" id="UP000233524">
    <property type="component" value="Unassembled WGS sequence"/>
</dbReference>
<comment type="cofactor">
    <cofactor evidence="1">
        <name>FAD</name>
        <dbReference type="ChEBI" id="CHEBI:57692"/>
    </cofactor>
</comment>
<dbReference type="OrthoDB" id="47494at2759"/>
<dbReference type="EMBL" id="NLAX01001139">
    <property type="protein sequence ID" value="PKS06084.1"/>
    <property type="molecule type" value="Genomic_DNA"/>
</dbReference>
<keyword evidence="5" id="KW-0503">Monooxygenase</keyword>
<evidence type="ECO:0000313" key="7">
    <source>
        <dbReference type="EMBL" id="PKS06084.1"/>
    </source>
</evidence>
<dbReference type="GO" id="GO:0071949">
    <property type="term" value="F:FAD binding"/>
    <property type="evidence" value="ECO:0007669"/>
    <property type="project" value="InterPro"/>
</dbReference>
<protein>
    <recommendedName>
        <fullName evidence="6">FAD-binding domain-containing protein</fullName>
    </recommendedName>
</protein>
<dbReference type="STRING" id="41688.A0A2N3N0X9"/>
<dbReference type="PANTHER" id="PTHR47178">
    <property type="entry name" value="MONOOXYGENASE, FAD-BINDING"/>
    <property type="match status" value="1"/>
</dbReference>
<accession>A0A2N3N0X9</accession>
<evidence type="ECO:0000256" key="4">
    <source>
        <dbReference type="ARBA" id="ARBA00023002"/>
    </source>
</evidence>
<keyword evidence="8" id="KW-1185">Reference proteome</keyword>
<dbReference type="InterPro" id="IPR002938">
    <property type="entry name" value="FAD-bd"/>
</dbReference>